<reference evidence="1" key="1">
    <citation type="submission" date="2014-02" db="EMBL/GenBank/DDBJ databases">
        <title>Expanding our view of genomic diversity in Candidatus Accumulibacter clades.</title>
        <authorList>
            <person name="Skennerton C.T."/>
            <person name="Barr J.J."/>
            <person name="Slater F.R."/>
            <person name="Bond P.L."/>
            <person name="Tyson G.W."/>
        </authorList>
    </citation>
    <scope>NUCLEOTIDE SEQUENCE [LARGE SCALE GENOMIC DNA]</scope>
</reference>
<proteinExistence type="predicted"/>
<protein>
    <submittedName>
        <fullName evidence="1">Uncharacterized protein</fullName>
    </submittedName>
</protein>
<gene>
    <name evidence="1" type="ORF">AW06_003196</name>
</gene>
<evidence type="ECO:0000313" key="1">
    <source>
        <dbReference type="EMBL" id="KFB75729.1"/>
    </source>
</evidence>
<evidence type="ECO:0000313" key="2">
    <source>
        <dbReference type="Proteomes" id="UP000021315"/>
    </source>
</evidence>
<keyword evidence="2" id="KW-1185">Reference proteome</keyword>
<dbReference type="Proteomes" id="UP000021315">
    <property type="component" value="Unassembled WGS sequence"/>
</dbReference>
<dbReference type="AlphaFoldDB" id="A0A080MEV6"/>
<name>A0A080MEV6_9PROT</name>
<dbReference type="EMBL" id="JDST02000075">
    <property type="protein sequence ID" value="KFB75729.1"/>
    <property type="molecule type" value="Genomic_DNA"/>
</dbReference>
<organism evidence="1 2">
    <name type="scientific">Candidatus Accumulibacter cognatus</name>
    <dbReference type="NCBI Taxonomy" id="2954383"/>
    <lineage>
        <taxon>Bacteria</taxon>
        <taxon>Pseudomonadati</taxon>
        <taxon>Pseudomonadota</taxon>
        <taxon>Betaproteobacteria</taxon>
        <taxon>Candidatus Accumulibacter</taxon>
    </lineage>
</organism>
<sequence>MPCKEVLTAEIGAVVVTRIEKKPAMGRRVVLAFAEPASSAN</sequence>
<comment type="caution">
    <text evidence="1">The sequence shown here is derived from an EMBL/GenBank/DDBJ whole genome shotgun (WGS) entry which is preliminary data.</text>
</comment>
<accession>A0A080MEV6</accession>